<dbReference type="InterPro" id="IPR002500">
    <property type="entry name" value="PAPS_reduct_dom"/>
</dbReference>
<reference evidence="2 3" key="1">
    <citation type="submission" date="2019-01" db="EMBL/GenBank/DDBJ databases">
        <title>Sinorhodobacter populi sp. nov. isolated from the symptomatic bark tissue of Populus euramericana canker.</title>
        <authorList>
            <person name="Xu G."/>
        </authorList>
    </citation>
    <scope>NUCLEOTIDE SEQUENCE [LARGE SCALE GENOMIC DNA]</scope>
    <source>
        <strain evidence="2 3">07D10-4-3</strain>
    </source>
</reference>
<protein>
    <recommendedName>
        <fullName evidence="1">Phosphoadenosine phosphosulphate reductase domain-containing protein</fullName>
    </recommendedName>
</protein>
<accession>A0A443KCQ7</accession>
<evidence type="ECO:0000259" key="1">
    <source>
        <dbReference type="Pfam" id="PF01507"/>
    </source>
</evidence>
<proteinExistence type="predicted"/>
<dbReference type="Proteomes" id="UP000284451">
    <property type="component" value="Unassembled WGS sequence"/>
</dbReference>
<sequence length="351" mass="39717">MPHAAISQPLNELLKQNPPVAIGVSGGKDSQAAAIATIRHLDSLGHCGPRLLIHSDLGTVEWDDSHRVCAETARHLGLELITIRRKAGDLMDRWEARWQSSIRRYCDLSTVSLVPCWSTPKWRFCTSELKTHPIKAELRRRFRGQHIVNVTGIRRQESARRAKAEICTHNELWTDWRPIIEWTEQEVFAAIAEAGMQSHPAYRCFGMSRVSCRFCIMSSLPDLHAAARQAESAPIYRTMVDLEARSAFAFQGGRWLGDIAPDLLDPPLRQRLDAAKQIAAHRIRIETDLQPDMLYVKGWPVRMLTDTEAAILASVRQRISAIYGFDAKCLDPTSIHDRYRELIELKATKAA</sequence>
<feature type="domain" description="Phosphoadenosine phosphosulphate reductase" evidence="1">
    <location>
        <begin position="21"/>
        <end position="203"/>
    </location>
</feature>
<dbReference type="PANTHER" id="PTHR43196:SF2">
    <property type="entry name" value="PHOSPHOADENOSINE PHOSPHOSULFATE REDUCTASE"/>
    <property type="match status" value="1"/>
</dbReference>
<comment type="caution">
    <text evidence="2">The sequence shown here is derived from an EMBL/GenBank/DDBJ whole genome shotgun (WGS) entry which is preliminary data.</text>
</comment>
<dbReference type="AlphaFoldDB" id="A0A443KCQ7"/>
<dbReference type="GO" id="GO:0003824">
    <property type="term" value="F:catalytic activity"/>
    <property type="evidence" value="ECO:0007669"/>
    <property type="project" value="InterPro"/>
</dbReference>
<dbReference type="InterPro" id="IPR014729">
    <property type="entry name" value="Rossmann-like_a/b/a_fold"/>
</dbReference>
<evidence type="ECO:0000313" key="3">
    <source>
        <dbReference type="Proteomes" id="UP000284451"/>
    </source>
</evidence>
<dbReference type="EMBL" id="SAUY01000015">
    <property type="protein sequence ID" value="RWR30578.1"/>
    <property type="molecule type" value="Genomic_DNA"/>
</dbReference>
<dbReference type="SUPFAM" id="SSF52402">
    <property type="entry name" value="Adenine nucleotide alpha hydrolases-like"/>
    <property type="match status" value="1"/>
</dbReference>
<gene>
    <name evidence="2" type="ORF">D2T29_12305</name>
</gene>
<dbReference type="Pfam" id="PF01507">
    <property type="entry name" value="PAPS_reduct"/>
    <property type="match status" value="1"/>
</dbReference>
<name>A0A443KCQ7_9RHOB</name>
<organism evidence="2 3">
    <name type="scientific">Paenirhodobacter populi</name>
    <dbReference type="NCBI Taxonomy" id="2306993"/>
    <lineage>
        <taxon>Bacteria</taxon>
        <taxon>Pseudomonadati</taxon>
        <taxon>Pseudomonadota</taxon>
        <taxon>Alphaproteobacteria</taxon>
        <taxon>Rhodobacterales</taxon>
        <taxon>Rhodobacter group</taxon>
        <taxon>Paenirhodobacter</taxon>
    </lineage>
</organism>
<dbReference type="PANTHER" id="PTHR43196">
    <property type="entry name" value="SULFATE ADENYLYLTRANSFERASE SUBUNIT 2"/>
    <property type="match status" value="1"/>
</dbReference>
<dbReference type="InterPro" id="IPR050128">
    <property type="entry name" value="Sulfate_adenylyltrnsfr_sub2"/>
</dbReference>
<dbReference type="Gene3D" id="3.40.50.620">
    <property type="entry name" value="HUPs"/>
    <property type="match status" value="1"/>
</dbReference>
<evidence type="ECO:0000313" key="2">
    <source>
        <dbReference type="EMBL" id="RWR30578.1"/>
    </source>
</evidence>
<reference evidence="2 3" key="2">
    <citation type="submission" date="2019-01" db="EMBL/GenBank/DDBJ databases">
        <authorList>
            <person name="Li Y."/>
        </authorList>
    </citation>
    <scope>NUCLEOTIDE SEQUENCE [LARGE SCALE GENOMIC DNA]</scope>
    <source>
        <strain evidence="2 3">07D10-4-3</strain>
    </source>
</reference>